<dbReference type="InterPro" id="IPR006222">
    <property type="entry name" value="GCVT_N"/>
</dbReference>
<keyword evidence="3" id="KW-0547">Nucleotide-binding</keyword>
<dbReference type="PANTHER" id="PTHR43757">
    <property type="entry name" value="AMINOMETHYLTRANSFERASE"/>
    <property type="match status" value="1"/>
</dbReference>
<dbReference type="EMBL" id="JAFCNB010000002">
    <property type="protein sequence ID" value="MBP2703058.1"/>
    <property type="molecule type" value="Genomic_DNA"/>
</dbReference>
<dbReference type="InterPro" id="IPR041117">
    <property type="entry name" value="SoxA_A3"/>
</dbReference>
<dbReference type="Pfam" id="PF08669">
    <property type="entry name" value="GCV_T_C"/>
    <property type="match status" value="1"/>
</dbReference>
<dbReference type="InterPro" id="IPR028896">
    <property type="entry name" value="GcvT/YgfZ/DmdA"/>
</dbReference>
<evidence type="ECO:0000313" key="10">
    <source>
        <dbReference type="Proteomes" id="UP000674234"/>
    </source>
</evidence>
<dbReference type="RefSeq" id="WP_210154369.1">
    <property type="nucleotide sequence ID" value="NZ_JAFCNB010000002.1"/>
</dbReference>
<proteinExistence type="inferred from homology"/>
<dbReference type="Gene3D" id="3.30.1360.120">
    <property type="entry name" value="Probable tRNA modification gtpase trme, domain 1"/>
    <property type="match status" value="1"/>
</dbReference>
<evidence type="ECO:0000256" key="4">
    <source>
        <dbReference type="SAM" id="MobiDB-lite"/>
    </source>
</evidence>
<dbReference type="PRINTS" id="PR00368">
    <property type="entry name" value="FADPNR"/>
</dbReference>
<reference evidence="9" key="1">
    <citation type="submission" date="2021-02" db="EMBL/GenBank/DDBJ databases">
        <title>Draft genome sequence of Microbispora sp. RL4-1S isolated from rice leaves in Thailand.</title>
        <authorList>
            <person name="Muangham S."/>
            <person name="Duangmal K."/>
        </authorList>
    </citation>
    <scope>NUCLEOTIDE SEQUENCE</scope>
    <source>
        <strain evidence="9">RL4-1S</strain>
    </source>
</reference>
<feature type="domain" description="Aminomethyltransferase C-terminal" evidence="7">
    <location>
        <begin position="883"/>
        <end position="972"/>
    </location>
</feature>
<dbReference type="Gene3D" id="1.10.10.1100">
    <property type="entry name" value="BFD-like [2Fe-2S]-binding domain"/>
    <property type="match status" value="1"/>
</dbReference>
<evidence type="ECO:0000259" key="5">
    <source>
        <dbReference type="Pfam" id="PF01571"/>
    </source>
</evidence>
<dbReference type="SUPFAM" id="SSF103025">
    <property type="entry name" value="Folate-binding domain"/>
    <property type="match status" value="1"/>
</dbReference>
<dbReference type="PIRSF" id="PIRSF037980">
    <property type="entry name" value="SoxA"/>
    <property type="match status" value="1"/>
</dbReference>
<feature type="domain" description="SoxA A3" evidence="8">
    <location>
        <begin position="498"/>
        <end position="581"/>
    </location>
</feature>
<dbReference type="SUPFAM" id="SSF101790">
    <property type="entry name" value="Aminomethyltransferase beta-barrel domain"/>
    <property type="match status" value="1"/>
</dbReference>
<dbReference type="InterPro" id="IPR036188">
    <property type="entry name" value="FAD/NAD-bd_sf"/>
</dbReference>
<dbReference type="GO" id="GO:0046653">
    <property type="term" value="P:tetrahydrofolate metabolic process"/>
    <property type="evidence" value="ECO:0007669"/>
    <property type="project" value="UniProtKB-UniRule"/>
</dbReference>
<feature type="domain" description="GCVT N-terminal" evidence="5">
    <location>
        <begin position="595"/>
        <end position="863"/>
    </location>
</feature>
<evidence type="ECO:0000256" key="2">
    <source>
        <dbReference type="ARBA" id="ARBA00023002"/>
    </source>
</evidence>
<dbReference type="Gene3D" id="3.50.50.60">
    <property type="entry name" value="FAD/NAD(P)-binding domain"/>
    <property type="match status" value="1"/>
</dbReference>
<dbReference type="InterPro" id="IPR029043">
    <property type="entry name" value="GcvT/YgfZ_C"/>
</dbReference>
<dbReference type="InterPro" id="IPR027266">
    <property type="entry name" value="TrmE/GcvT-like"/>
</dbReference>
<keyword evidence="3" id="KW-0963">Cytoplasm</keyword>
<comment type="catalytic activity">
    <reaction evidence="3">
        <text>sarcosine + (6S)-5,6,7,8-tetrahydrofolate + O2 = (6R)-5,10-methylene-5,6,7,8-tetrahydrofolate + glycine + H2O2</text>
        <dbReference type="Rhea" id="RHEA:70455"/>
        <dbReference type="ChEBI" id="CHEBI:15379"/>
        <dbReference type="ChEBI" id="CHEBI:15636"/>
        <dbReference type="ChEBI" id="CHEBI:16240"/>
        <dbReference type="ChEBI" id="CHEBI:57305"/>
        <dbReference type="ChEBI" id="CHEBI:57433"/>
        <dbReference type="ChEBI" id="CHEBI:57453"/>
        <dbReference type="EC" id="1.5.3.24"/>
    </reaction>
</comment>
<comment type="caution">
    <text evidence="9">The sequence shown here is derived from an EMBL/GenBank/DDBJ whole genome shotgun (WGS) entry which is preliminary data.</text>
</comment>
<protein>
    <recommendedName>
        <fullName evidence="3">Sarcosine oxidase subunit alpha</fullName>
        <ecNumber evidence="3">1.5.3.24</ecNumber>
    </recommendedName>
</protein>
<dbReference type="PRINTS" id="PR00469">
    <property type="entry name" value="PNDRDTASEII"/>
</dbReference>
<dbReference type="PANTHER" id="PTHR43757:SF2">
    <property type="entry name" value="AMINOMETHYLTRANSFERASE, MITOCHONDRIAL"/>
    <property type="match status" value="1"/>
</dbReference>
<keyword evidence="3" id="KW-0520">NAD</keyword>
<dbReference type="Proteomes" id="UP000674234">
    <property type="component" value="Unassembled WGS sequence"/>
</dbReference>
<dbReference type="AlphaFoldDB" id="A0A940WEB0"/>
<dbReference type="GO" id="GO:0000166">
    <property type="term" value="F:nucleotide binding"/>
    <property type="evidence" value="ECO:0007669"/>
    <property type="project" value="UniProtKB-KW"/>
</dbReference>
<organism evidence="9 10">
    <name type="scientific">Microbispora oryzae</name>
    <dbReference type="NCBI Taxonomy" id="2806554"/>
    <lineage>
        <taxon>Bacteria</taxon>
        <taxon>Bacillati</taxon>
        <taxon>Actinomycetota</taxon>
        <taxon>Actinomycetes</taxon>
        <taxon>Streptosporangiales</taxon>
        <taxon>Streptosporangiaceae</taxon>
        <taxon>Microbispora</taxon>
    </lineage>
</organism>
<evidence type="ECO:0000259" key="8">
    <source>
        <dbReference type="Pfam" id="PF17806"/>
    </source>
</evidence>
<dbReference type="InterPro" id="IPR023753">
    <property type="entry name" value="FAD/NAD-binding_dom"/>
</dbReference>
<dbReference type="Pfam" id="PF13510">
    <property type="entry name" value="Fer2_4"/>
    <property type="match status" value="1"/>
</dbReference>
<dbReference type="Pfam" id="PF01571">
    <property type="entry name" value="GCV_T"/>
    <property type="match status" value="1"/>
</dbReference>
<evidence type="ECO:0000259" key="6">
    <source>
        <dbReference type="Pfam" id="PF07992"/>
    </source>
</evidence>
<evidence type="ECO:0000256" key="1">
    <source>
        <dbReference type="ARBA" id="ARBA00008609"/>
    </source>
</evidence>
<accession>A0A940WEB0</accession>
<dbReference type="Gene3D" id="3.10.20.440">
    <property type="entry name" value="2Fe-2S iron-sulphur cluster binding domain, sarcosine oxidase, alpha subunit, N-terminal domain"/>
    <property type="match status" value="1"/>
</dbReference>
<feature type="region of interest" description="Disordered" evidence="4">
    <location>
        <begin position="456"/>
        <end position="479"/>
    </location>
</feature>
<dbReference type="InterPro" id="IPR006277">
    <property type="entry name" value="Sarcosine_oxidase_asu"/>
</dbReference>
<comment type="subcellular location">
    <subcellularLocation>
        <location evidence="3">Cytoplasm</location>
    </subcellularLocation>
</comment>
<dbReference type="EC" id="1.5.3.24" evidence="3"/>
<dbReference type="Pfam" id="PF07992">
    <property type="entry name" value="Pyr_redox_2"/>
    <property type="match status" value="1"/>
</dbReference>
<gene>
    <name evidence="9" type="ORF">JOL79_04485</name>
</gene>
<dbReference type="SUPFAM" id="SSF51905">
    <property type="entry name" value="FAD/NAD(P)-binding domain"/>
    <property type="match status" value="1"/>
</dbReference>
<sequence>MTSRRRDGHPAHAGEALRFRYDGRDYEGRAGDTLAAALLANGVRVVTRSAGLDRPRGVYAAWTEEPNALVQIEKPFPEPMLQATTVELYDGLVATGLRGRGRLADRPDPARYDACHAHCDVLVVGAGPAGLAAASAAAASGARVILADDRPAAGGSLPDTGETVDGVPGARWAAGVLAELAERPEARVLTCTSVFGHYDDNYLVAVERRGEAAASRERIWRIRARRVVLATGAHERPIAFAGNDLPGVMLAGAARAYANRYGVLAGRRAVVFTANDSAYEAARDLAAAGIEIAAVIDARTTVPARLEPGAFPGHVFAGPVLPGHVVTGVGAGPDGSVASVTVSAFSGSGLSGSGLSGEREIEADLLLVSGGWNPVVHLFSQSGGALRFDDGLGAFLPGVSVQPVEAVGAARGVFTLAGCLEDGAAAGARAAEAAGFPAPQRPVPTVIPATVAAGRTAATPPVTPPATPSATPSATLSATPPATPPMALWLVPADDYGTHFVDLQREVTVADVMRATGSGLRSVEHVKRYTTAGTAHDQGKLSGVLTSAIVAHATGVEIGDLGTTTFRAPYVPVSFAALAGRDRGALHDPVRVTSLHSWHVAHGALFENVGQWKRPWYYPRPGEDMDTAVLRECAAVRDGAGAMDASTLGKIDVQGPDAGEFLDRLYTNMMSTLKVGAVRYGVMCRADGMVFDDGTVMRLADDRFLATTTTGNAAAVLDWMEEWLQTEWPSLRVSLTSVTEHWATVALAGPRSREVLAGLAPGLAVDAASFPFMTWRDAEVAGLAARVCRISFSGELAYEINVTAWDGLALWEAVMGTGAVTPYGTETMHVLRAEKGYPIIGQDTDGTVTPADLGMDWIVSKKKADFVGRRSFSRPDTSRPDRKHLVGLLPDDPGLRLPEGAQIVAVSPLPEPPVRALGHVTSSYRSAALGRTFALALVAGGRDRIGERLYVPLGPPGDDPVPVTVTGPVLYDPEGARRDG</sequence>
<evidence type="ECO:0000256" key="3">
    <source>
        <dbReference type="PIRNR" id="PIRNR037980"/>
    </source>
</evidence>
<evidence type="ECO:0000313" key="9">
    <source>
        <dbReference type="EMBL" id="MBP2703058.1"/>
    </source>
</evidence>
<dbReference type="InterPro" id="IPR013977">
    <property type="entry name" value="GcvT_C"/>
</dbReference>
<comment type="similarity">
    <text evidence="1 3">Belongs to the GcvT family.</text>
</comment>
<name>A0A940WEB0_9ACTN</name>
<dbReference type="InterPro" id="IPR041854">
    <property type="entry name" value="BFD-like_2Fe2S-bd_dom_sf"/>
</dbReference>
<dbReference type="InterPro" id="IPR042204">
    <property type="entry name" value="2Fe-2S-bd_N"/>
</dbReference>
<feature type="domain" description="FAD/NAD(P)-binding" evidence="6">
    <location>
        <begin position="120"/>
        <end position="302"/>
    </location>
</feature>
<comment type="cofactor">
    <cofactor evidence="3">
        <name>NAD(+)</name>
        <dbReference type="ChEBI" id="CHEBI:57540"/>
    </cofactor>
    <text evidence="3">Binds 1 NAD(+) per subunit.</text>
</comment>
<dbReference type="GO" id="GO:0008115">
    <property type="term" value="F:sarcosine oxidase activity"/>
    <property type="evidence" value="ECO:0007669"/>
    <property type="project" value="UniProtKB-UniRule"/>
</dbReference>
<dbReference type="Pfam" id="PF17806">
    <property type="entry name" value="SO_alpha_A3"/>
    <property type="match status" value="1"/>
</dbReference>
<dbReference type="GO" id="GO:0005737">
    <property type="term" value="C:cytoplasm"/>
    <property type="evidence" value="ECO:0007669"/>
    <property type="project" value="UniProtKB-SubCell"/>
</dbReference>
<feature type="compositionally biased region" description="Low complexity" evidence="4">
    <location>
        <begin position="468"/>
        <end position="479"/>
    </location>
</feature>
<evidence type="ECO:0000259" key="7">
    <source>
        <dbReference type="Pfam" id="PF08669"/>
    </source>
</evidence>
<keyword evidence="2 3" id="KW-0560">Oxidoreductase</keyword>
<keyword evidence="10" id="KW-1185">Reference proteome</keyword>